<dbReference type="EMBL" id="JAXAFO010000057">
    <property type="protein sequence ID" value="MDX6851418.1"/>
    <property type="molecule type" value="Genomic_DNA"/>
</dbReference>
<dbReference type="RefSeq" id="WP_302724205.1">
    <property type="nucleotide sequence ID" value="NZ_JAULRU010000770.1"/>
</dbReference>
<evidence type="ECO:0000313" key="3">
    <source>
        <dbReference type="Proteomes" id="UP001273505"/>
    </source>
</evidence>
<protein>
    <submittedName>
        <fullName evidence="2">Pyridoxamine 5'-phosphate oxidase family protein</fullName>
    </submittedName>
</protein>
<gene>
    <name evidence="2" type="ORF">SCD92_18750</name>
</gene>
<dbReference type="Gene3D" id="2.30.110.10">
    <property type="entry name" value="Electron Transport, Fmn-binding Protein, Chain A"/>
    <property type="match status" value="1"/>
</dbReference>
<comment type="caution">
    <text evidence="2">The sequence shown here is derived from an EMBL/GenBank/DDBJ whole genome shotgun (WGS) entry which is preliminary data.</text>
</comment>
<evidence type="ECO:0000259" key="1">
    <source>
        <dbReference type="Pfam" id="PF01243"/>
    </source>
</evidence>
<dbReference type="Pfam" id="PF01243">
    <property type="entry name" value="PNPOx_N"/>
    <property type="match status" value="1"/>
</dbReference>
<evidence type="ECO:0000313" key="2">
    <source>
        <dbReference type="EMBL" id="MDX6851418.1"/>
    </source>
</evidence>
<keyword evidence="3" id="KW-1185">Reference proteome</keyword>
<proteinExistence type="predicted"/>
<dbReference type="InterPro" id="IPR011576">
    <property type="entry name" value="Pyridox_Oxase_N"/>
</dbReference>
<organism evidence="2 3">
    <name type="scientific">Gilvimarinus gilvus</name>
    <dbReference type="NCBI Taxonomy" id="3058038"/>
    <lineage>
        <taxon>Bacteria</taxon>
        <taxon>Pseudomonadati</taxon>
        <taxon>Pseudomonadota</taxon>
        <taxon>Gammaproteobacteria</taxon>
        <taxon>Cellvibrionales</taxon>
        <taxon>Cellvibrionaceae</taxon>
        <taxon>Gilvimarinus</taxon>
    </lineage>
</organism>
<dbReference type="InterPro" id="IPR024029">
    <property type="entry name" value="Pyridox_Oxase_FMN-dep"/>
</dbReference>
<dbReference type="SUPFAM" id="SSF50475">
    <property type="entry name" value="FMN-binding split barrel"/>
    <property type="match status" value="1"/>
</dbReference>
<dbReference type="PANTHER" id="PTHR42815">
    <property type="entry name" value="FAD-BINDING, PUTATIVE (AFU_ORTHOLOGUE AFUA_6G07600)-RELATED"/>
    <property type="match status" value="1"/>
</dbReference>
<reference evidence="2 3" key="1">
    <citation type="submission" date="2023-11" db="EMBL/GenBank/DDBJ databases">
        <title>Gilvimarinus fulvus sp. nov., isolated from the surface of Kelp.</title>
        <authorList>
            <person name="Sun Y.Y."/>
            <person name="Gong Y."/>
            <person name="Du Z.J."/>
        </authorList>
    </citation>
    <scope>NUCLEOTIDE SEQUENCE [LARGE SCALE GENOMIC DNA]</scope>
    <source>
        <strain evidence="2 3">SDUM040013</strain>
    </source>
</reference>
<dbReference type="NCBIfam" id="TIGR04025">
    <property type="entry name" value="PPOX_FMN_DR2398"/>
    <property type="match status" value="1"/>
</dbReference>
<dbReference type="Proteomes" id="UP001273505">
    <property type="component" value="Unassembled WGS sequence"/>
</dbReference>
<feature type="domain" description="Pyridoxamine 5'-phosphate oxidase N-terminal" evidence="1">
    <location>
        <begin position="37"/>
        <end position="152"/>
    </location>
</feature>
<accession>A0ABU4S688</accession>
<dbReference type="InterPro" id="IPR012349">
    <property type="entry name" value="Split_barrel_FMN-bd"/>
</dbReference>
<sequence length="209" mass="23552">MEFEVISSVEHLRELYDTPMDLVIKKQQSKLDQYSTQFLELSPFVILSTSNARGSMDCSPRGDFPGFIQILDENTIAIPDRPGNNRLDSLSNIVENPNVGILALIPGFKECLRVNGEAKIVTNVGLLKRFEYQGKLPKTVIVVSIAETFFHCAKAITRSKIWKVEAQAERNIMPSLGEILTKQIDPLKSEGEIKKVEEIIENRVKTTLY</sequence>
<dbReference type="PANTHER" id="PTHR42815:SF2">
    <property type="entry name" value="FAD-BINDING, PUTATIVE (AFU_ORTHOLOGUE AFUA_6G07600)-RELATED"/>
    <property type="match status" value="1"/>
</dbReference>
<name>A0ABU4S688_9GAMM</name>